<dbReference type="EMBL" id="AP024485">
    <property type="protein sequence ID" value="BCS87719.1"/>
    <property type="molecule type" value="Genomic_DNA"/>
</dbReference>
<evidence type="ECO:0000313" key="10">
    <source>
        <dbReference type="Proteomes" id="UP001053296"/>
    </source>
</evidence>
<protein>
    <submittedName>
        <fullName evidence="9">OmpP1/FadL/TodX family outer membrane transporter</fullName>
    </submittedName>
</protein>
<feature type="chain" id="PRO_5045391281" evidence="8">
    <location>
        <begin position="26"/>
        <end position="391"/>
    </location>
</feature>
<dbReference type="Pfam" id="PF03349">
    <property type="entry name" value="Toluene_X"/>
    <property type="match status" value="1"/>
</dbReference>
<evidence type="ECO:0000256" key="4">
    <source>
        <dbReference type="ARBA" id="ARBA00022692"/>
    </source>
</evidence>
<dbReference type="InterPro" id="IPR005017">
    <property type="entry name" value="OMPP1/FadL/TodX"/>
</dbReference>
<keyword evidence="3" id="KW-1134">Transmembrane beta strand</keyword>
<evidence type="ECO:0000256" key="1">
    <source>
        <dbReference type="ARBA" id="ARBA00004571"/>
    </source>
</evidence>
<name>A0ABN6ERH7_9BACT</name>
<comment type="subcellular location">
    <subcellularLocation>
        <location evidence="1">Cell outer membrane</location>
        <topology evidence="1">Multi-pass membrane protein</topology>
    </subcellularLocation>
</comment>
<dbReference type="Gene3D" id="2.40.160.60">
    <property type="entry name" value="Outer membrane protein transport protein (OMPP1/FadL/TodX)"/>
    <property type="match status" value="1"/>
</dbReference>
<evidence type="ECO:0000313" key="9">
    <source>
        <dbReference type="EMBL" id="BCS87719.1"/>
    </source>
</evidence>
<dbReference type="SUPFAM" id="SSF56935">
    <property type="entry name" value="Porins"/>
    <property type="match status" value="1"/>
</dbReference>
<evidence type="ECO:0000256" key="3">
    <source>
        <dbReference type="ARBA" id="ARBA00022452"/>
    </source>
</evidence>
<dbReference type="Proteomes" id="UP001053296">
    <property type="component" value="Chromosome"/>
</dbReference>
<keyword evidence="4" id="KW-0812">Transmembrane</keyword>
<organism evidence="9 10">
    <name type="scientific">Pseudodesulfovibrio sediminis</name>
    <dbReference type="NCBI Taxonomy" id="2810563"/>
    <lineage>
        <taxon>Bacteria</taxon>
        <taxon>Pseudomonadati</taxon>
        <taxon>Thermodesulfobacteriota</taxon>
        <taxon>Desulfovibrionia</taxon>
        <taxon>Desulfovibrionales</taxon>
        <taxon>Desulfovibrionaceae</taxon>
    </lineage>
</organism>
<proteinExistence type="inferred from homology"/>
<dbReference type="PANTHER" id="PTHR35093">
    <property type="entry name" value="OUTER MEMBRANE PROTEIN NMB0088-RELATED"/>
    <property type="match status" value="1"/>
</dbReference>
<evidence type="ECO:0000256" key="7">
    <source>
        <dbReference type="ARBA" id="ARBA00023237"/>
    </source>
</evidence>
<evidence type="ECO:0000256" key="8">
    <source>
        <dbReference type="SAM" id="SignalP"/>
    </source>
</evidence>
<keyword evidence="6" id="KW-0472">Membrane</keyword>
<keyword evidence="10" id="KW-1185">Reference proteome</keyword>
<accession>A0ABN6ERH7</accession>
<feature type="signal peptide" evidence="8">
    <location>
        <begin position="1"/>
        <end position="25"/>
    </location>
</feature>
<keyword evidence="5 8" id="KW-0732">Signal</keyword>
<evidence type="ECO:0000256" key="2">
    <source>
        <dbReference type="ARBA" id="ARBA00008163"/>
    </source>
</evidence>
<sequence length="391" mass="42613">MKRASIVFIFSLFVCLLTSVTTVQAGGFSLYEWSNKSVGMGTVGYAIALDPSVIATNPALMTDLEGSQAMAGAVFIAPRTDITINGETESLKSNTFMVPHAYFTHQLNDVAWFGIGMFTRFGLGIEYNDDFMAGWEAQKVKLTTTSINPSVAFQLTDELSVGGGVELVLGDFEHEFIRGAGFKIDAEGYAFSGNLGAKYQFTDELSAGLSARLPLSFHGNGNVTGGANGDIDVYADLPASITLGLGFQPTEDWTFEFDVVHTRWDSLKTLDYEGTINSKSKFYYKNTWRLQAGAEYAALDWLDLRAGVVWDQTPIRQEHASVLLPSNDRLMFSTGLGFHGEQWFVDTSFMYIMVRDRYGVNVETSPAGAVANADFTGGTTYVGGVNAGFTF</sequence>
<dbReference type="RefSeq" id="WP_283816527.1">
    <property type="nucleotide sequence ID" value="NZ_AP024485.1"/>
</dbReference>
<evidence type="ECO:0000256" key="5">
    <source>
        <dbReference type="ARBA" id="ARBA00022729"/>
    </source>
</evidence>
<reference evidence="9" key="1">
    <citation type="journal article" date="2022" name="Arch. Microbiol.">
        <title>Pseudodesulfovibrio sediminis sp. nov., a mesophilic and neutrophilic sulfate-reducing bacterium isolated from sediment of a brackish lake.</title>
        <authorList>
            <person name="Takahashi A."/>
            <person name="Kojima H."/>
            <person name="Watanabe M."/>
            <person name="Fukui M."/>
        </authorList>
    </citation>
    <scope>NUCLEOTIDE SEQUENCE</scope>
    <source>
        <strain evidence="9">SF6</strain>
    </source>
</reference>
<evidence type="ECO:0000256" key="6">
    <source>
        <dbReference type="ARBA" id="ARBA00023136"/>
    </source>
</evidence>
<comment type="similarity">
    <text evidence="2">Belongs to the OmpP1/FadL family.</text>
</comment>
<gene>
    <name evidence="9" type="ORF">PSDVSF_09610</name>
</gene>
<keyword evidence="7" id="KW-0998">Cell outer membrane</keyword>
<dbReference type="PANTHER" id="PTHR35093:SF8">
    <property type="entry name" value="OUTER MEMBRANE PROTEIN NMB0088-RELATED"/>
    <property type="match status" value="1"/>
</dbReference>